<comment type="caution">
    <text evidence="1">The sequence shown here is derived from an EMBL/GenBank/DDBJ whole genome shotgun (WGS) entry which is preliminary data.</text>
</comment>
<dbReference type="Proteomes" id="UP000828390">
    <property type="component" value="Unassembled WGS sequence"/>
</dbReference>
<accession>A0A9D4JQP9</accession>
<proteinExistence type="predicted"/>
<sequence length="86" mass="10072">MTFPKPTARQAADILHLLLWAPSDWLLPCSEVPRSKIRWWIVTMAKEVQLKKKSTLREMKRCFLDHLTINSLLNTFSYCVVNIISK</sequence>
<evidence type="ECO:0000313" key="2">
    <source>
        <dbReference type="Proteomes" id="UP000828390"/>
    </source>
</evidence>
<reference evidence="1" key="1">
    <citation type="journal article" date="2019" name="bioRxiv">
        <title>The Genome of the Zebra Mussel, Dreissena polymorpha: A Resource for Invasive Species Research.</title>
        <authorList>
            <person name="McCartney M.A."/>
            <person name="Auch B."/>
            <person name="Kono T."/>
            <person name="Mallez S."/>
            <person name="Zhang Y."/>
            <person name="Obille A."/>
            <person name="Becker A."/>
            <person name="Abrahante J.E."/>
            <person name="Garbe J."/>
            <person name="Badalamenti J.P."/>
            <person name="Herman A."/>
            <person name="Mangelson H."/>
            <person name="Liachko I."/>
            <person name="Sullivan S."/>
            <person name="Sone E.D."/>
            <person name="Koren S."/>
            <person name="Silverstein K.A.T."/>
            <person name="Beckman K.B."/>
            <person name="Gohl D.M."/>
        </authorList>
    </citation>
    <scope>NUCLEOTIDE SEQUENCE</scope>
    <source>
        <strain evidence="1">Duluth1</strain>
        <tissue evidence="1">Whole animal</tissue>
    </source>
</reference>
<evidence type="ECO:0000313" key="1">
    <source>
        <dbReference type="EMBL" id="KAH3817353.1"/>
    </source>
</evidence>
<dbReference type="AlphaFoldDB" id="A0A9D4JQP9"/>
<protein>
    <submittedName>
        <fullName evidence="1">Uncharacterized protein</fullName>
    </submittedName>
</protein>
<dbReference type="EMBL" id="JAIWYP010000005">
    <property type="protein sequence ID" value="KAH3817353.1"/>
    <property type="molecule type" value="Genomic_DNA"/>
</dbReference>
<name>A0A9D4JQP9_DREPO</name>
<organism evidence="1 2">
    <name type="scientific">Dreissena polymorpha</name>
    <name type="common">Zebra mussel</name>
    <name type="synonym">Mytilus polymorpha</name>
    <dbReference type="NCBI Taxonomy" id="45954"/>
    <lineage>
        <taxon>Eukaryota</taxon>
        <taxon>Metazoa</taxon>
        <taxon>Spiralia</taxon>
        <taxon>Lophotrochozoa</taxon>
        <taxon>Mollusca</taxon>
        <taxon>Bivalvia</taxon>
        <taxon>Autobranchia</taxon>
        <taxon>Heteroconchia</taxon>
        <taxon>Euheterodonta</taxon>
        <taxon>Imparidentia</taxon>
        <taxon>Neoheterodontei</taxon>
        <taxon>Myida</taxon>
        <taxon>Dreissenoidea</taxon>
        <taxon>Dreissenidae</taxon>
        <taxon>Dreissena</taxon>
    </lineage>
</organism>
<gene>
    <name evidence="1" type="ORF">DPMN_118886</name>
</gene>
<reference evidence="1" key="2">
    <citation type="submission" date="2020-11" db="EMBL/GenBank/DDBJ databases">
        <authorList>
            <person name="McCartney M.A."/>
            <person name="Auch B."/>
            <person name="Kono T."/>
            <person name="Mallez S."/>
            <person name="Becker A."/>
            <person name="Gohl D.M."/>
            <person name="Silverstein K.A.T."/>
            <person name="Koren S."/>
            <person name="Bechman K.B."/>
            <person name="Herman A."/>
            <person name="Abrahante J.E."/>
            <person name="Garbe J."/>
        </authorList>
    </citation>
    <scope>NUCLEOTIDE SEQUENCE</scope>
    <source>
        <strain evidence="1">Duluth1</strain>
        <tissue evidence="1">Whole animal</tissue>
    </source>
</reference>
<keyword evidence="2" id="KW-1185">Reference proteome</keyword>